<evidence type="ECO:0000256" key="3">
    <source>
        <dbReference type="ARBA" id="ARBA00022692"/>
    </source>
</evidence>
<dbReference type="AlphaFoldDB" id="A0A1R1X046"/>
<feature type="domain" description="Peptidase S54 rhomboid" evidence="8">
    <location>
        <begin position="227"/>
        <end position="373"/>
    </location>
</feature>
<comment type="subcellular location">
    <subcellularLocation>
        <location evidence="1">Membrane</location>
        <topology evidence="1">Multi-pass membrane protein</topology>
    </subcellularLocation>
</comment>
<keyword evidence="6 7" id="KW-0472">Membrane</keyword>
<protein>
    <submittedName>
        <fullName evidence="9">Presenilins-associated rhomboid-like protein, mitochondrial</fullName>
    </submittedName>
</protein>
<dbReference type="GO" id="GO:0004252">
    <property type="term" value="F:serine-type endopeptidase activity"/>
    <property type="evidence" value="ECO:0007669"/>
    <property type="project" value="InterPro"/>
</dbReference>
<feature type="transmembrane region" description="Helical" evidence="7">
    <location>
        <begin position="61"/>
        <end position="80"/>
    </location>
</feature>
<dbReference type="InterPro" id="IPR050925">
    <property type="entry name" value="Rhomboid_protease_S54"/>
</dbReference>
<feature type="transmembrane region" description="Helical" evidence="7">
    <location>
        <begin position="327"/>
        <end position="348"/>
    </location>
</feature>
<evidence type="ECO:0000259" key="8">
    <source>
        <dbReference type="Pfam" id="PF01694"/>
    </source>
</evidence>
<comment type="caution">
    <text evidence="9">The sequence shown here is derived from an EMBL/GenBank/DDBJ whole genome shotgun (WGS) entry which is preliminary data.</text>
</comment>
<evidence type="ECO:0000256" key="6">
    <source>
        <dbReference type="ARBA" id="ARBA00023136"/>
    </source>
</evidence>
<dbReference type="PANTHER" id="PTHR43731:SF14">
    <property type="entry name" value="PRESENILIN-ASSOCIATED RHOMBOID-LIKE PROTEIN, MITOCHONDRIAL"/>
    <property type="match status" value="1"/>
</dbReference>
<dbReference type="SUPFAM" id="SSF144091">
    <property type="entry name" value="Rhomboid-like"/>
    <property type="match status" value="1"/>
</dbReference>
<comment type="similarity">
    <text evidence="2">Belongs to the peptidase S54 family.</text>
</comment>
<organism evidence="9 10">
    <name type="scientific">Smittium culicis</name>
    <dbReference type="NCBI Taxonomy" id="133412"/>
    <lineage>
        <taxon>Eukaryota</taxon>
        <taxon>Fungi</taxon>
        <taxon>Fungi incertae sedis</taxon>
        <taxon>Zoopagomycota</taxon>
        <taxon>Kickxellomycotina</taxon>
        <taxon>Harpellomycetes</taxon>
        <taxon>Harpellales</taxon>
        <taxon>Legeriomycetaceae</taxon>
        <taxon>Smittium</taxon>
    </lineage>
</organism>
<evidence type="ECO:0000313" key="9">
    <source>
        <dbReference type="EMBL" id="OMJ07989.1"/>
    </source>
</evidence>
<evidence type="ECO:0000256" key="7">
    <source>
        <dbReference type="SAM" id="Phobius"/>
    </source>
</evidence>
<dbReference type="Proteomes" id="UP000187429">
    <property type="component" value="Unassembled WGS sequence"/>
</dbReference>
<reference evidence="10" key="1">
    <citation type="submission" date="2017-01" db="EMBL/GenBank/DDBJ databases">
        <authorList>
            <person name="Wang Y."/>
            <person name="White M."/>
            <person name="Kvist S."/>
            <person name="Moncalvo J.-M."/>
        </authorList>
    </citation>
    <scope>NUCLEOTIDE SEQUENCE [LARGE SCALE GENOMIC DNA]</scope>
    <source>
        <strain evidence="10">ID-206-W2</strain>
    </source>
</reference>
<dbReference type="InterPro" id="IPR022764">
    <property type="entry name" value="Peptidase_S54_rhomboid_dom"/>
</dbReference>
<evidence type="ECO:0000256" key="5">
    <source>
        <dbReference type="ARBA" id="ARBA00022989"/>
    </source>
</evidence>
<name>A0A1R1X046_9FUNG</name>
<dbReference type="OrthoDB" id="10260614at2759"/>
<dbReference type="InterPro" id="IPR035952">
    <property type="entry name" value="Rhomboid-like_sf"/>
</dbReference>
<dbReference type="GO" id="GO:0016020">
    <property type="term" value="C:membrane"/>
    <property type="evidence" value="ECO:0007669"/>
    <property type="project" value="UniProtKB-SubCell"/>
</dbReference>
<proteinExistence type="inferred from homology"/>
<feature type="transmembrane region" description="Helical" evidence="7">
    <location>
        <begin position="267"/>
        <end position="286"/>
    </location>
</feature>
<dbReference type="Gene3D" id="1.20.1540.10">
    <property type="entry name" value="Rhomboid-like"/>
    <property type="match status" value="1"/>
</dbReference>
<keyword evidence="4" id="KW-0378">Hydrolase</keyword>
<dbReference type="Pfam" id="PF01694">
    <property type="entry name" value="Rhomboid"/>
    <property type="match status" value="1"/>
</dbReference>
<sequence>MLKRFYYNSNNRYNNYDDRHHSYNSNYNTNNNYRNYQEEQDPFEHENHYYQKPEIKYGKQVAFTLAFVGTSFSACGYLYVKDNKARQEKERLLFGGWQSLFWGSESHEKLNKKSAKQESNEIFMLEGPKYNKAITKLTRLLGSNQRIIYSEEHKLALLRISILPDYIPDEIKKMAIMAADSWYALPVSKKTTYKIVAINAAVFLMWKVKRLNRFMGKHFLHDPKSSKSYTLLTSAFSHNILWHFGFNMFALSSFAPIVLSVMPTEEFLAFYLSSAVAASLISHIATALIKSRLALPSLGASGALYSVLVATSVFYPENKVSLMFIPYGIEIQKAVIGIVGFDLVMAIINKSIFDHYAHLGGAASGYLYVYYGHSLLWKNITEYFDRTL</sequence>
<dbReference type="EMBL" id="LSSM01007516">
    <property type="protein sequence ID" value="OMJ07989.1"/>
    <property type="molecule type" value="Genomic_DNA"/>
</dbReference>
<evidence type="ECO:0000313" key="10">
    <source>
        <dbReference type="Proteomes" id="UP000187429"/>
    </source>
</evidence>
<gene>
    <name evidence="9" type="ORF">AYI69_g11239</name>
</gene>
<evidence type="ECO:0000256" key="2">
    <source>
        <dbReference type="ARBA" id="ARBA00009045"/>
    </source>
</evidence>
<feature type="transmembrane region" description="Helical" evidence="7">
    <location>
        <begin position="229"/>
        <end position="255"/>
    </location>
</feature>
<evidence type="ECO:0000256" key="4">
    <source>
        <dbReference type="ARBA" id="ARBA00022801"/>
    </source>
</evidence>
<dbReference type="GO" id="GO:0006465">
    <property type="term" value="P:signal peptide processing"/>
    <property type="evidence" value="ECO:0007669"/>
    <property type="project" value="TreeGrafter"/>
</dbReference>
<accession>A0A1R1X046</accession>
<dbReference type="PANTHER" id="PTHR43731">
    <property type="entry name" value="RHOMBOID PROTEASE"/>
    <property type="match status" value="1"/>
</dbReference>
<feature type="transmembrane region" description="Helical" evidence="7">
    <location>
        <begin position="293"/>
        <end position="315"/>
    </location>
</feature>
<keyword evidence="5 7" id="KW-1133">Transmembrane helix</keyword>
<evidence type="ECO:0000256" key="1">
    <source>
        <dbReference type="ARBA" id="ARBA00004141"/>
    </source>
</evidence>
<keyword evidence="3 7" id="KW-0812">Transmembrane</keyword>
<keyword evidence="10" id="KW-1185">Reference proteome</keyword>